<evidence type="ECO:0000256" key="7">
    <source>
        <dbReference type="ARBA" id="ARBA00023069"/>
    </source>
</evidence>
<keyword evidence="4" id="KW-0963">Cytoplasm</keyword>
<comment type="function">
    <text evidence="1">Component of the nexin-dynein regulatory complex (N-DRC), a key regulator of ciliary/flagellar motility which maintains the alignment and integrity of the distal axoneme and regulates microtubule sliding in motile axonemes.</text>
</comment>
<feature type="compositionally biased region" description="Basic residues" evidence="13">
    <location>
        <begin position="1"/>
        <end position="13"/>
    </location>
</feature>
<reference evidence="15" key="1">
    <citation type="submission" date="2025-08" db="UniProtKB">
        <authorList>
            <consortium name="RefSeq"/>
        </authorList>
    </citation>
    <scope>IDENTIFICATION</scope>
</reference>
<evidence type="ECO:0000256" key="8">
    <source>
        <dbReference type="ARBA" id="ARBA00023212"/>
    </source>
</evidence>
<dbReference type="GeneID" id="105912772"/>
<keyword evidence="8" id="KW-0206">Cytoskeleton</keyword>
<evidence type="ECO:0000256" key="3">
    <source>
        <dbReference type="ARBA" id="ARBA00011248"/>
    </source>
</evidence>
<keyword evidence="9" id="KW-0966">Cell projection</keyword>
<keyword evidence="7" id="KW-0969">Cilium</keyword>
<dbReference type="Proteomes" id="UP000515152">
    <property type="component" value="Chromosome 17"/>
</dbReference>
<evidence type="ECO:0000256" key="9">
    <source>
        <dbReference type="ARBA" id="ARBA00023273"/>
    </source>
</evidence>
<comment type="subunit">
    <text evidence="3">Component of the nexin-dynein regulatory complex (N-DRC).</text>
</comment>
<evidence type="ECO:0000313" key="15">
    <source>
        <dbReference type="RefSeq" id="XP_031439697.1"/>
    </source>
</evidence>
<dbReference type="RefSeq" id="XP_031439697.1">
    <property type="nucleotide sequence ID" value="XM_031583837.1"/>
</dbReference>
<evidence type="ECO:0000256" key="1">
    <source>
        <dbReference type="ARBA" id="ARBA00003029"/>
    </source>
</evidence>
<protein>
    <recommendedName>
        <fullName evidence="11">Dynein regulatory complex protein 12</fullName>
    </recommendedName>
</protein>
<keyword evidence="6 12" id="KW-0175">Coiled coil</keyword>
<feature type="coiled-coil region" evidence="12">
    <location>
        <begin position="47"/>
        <end position="156"/>
    </location>
</feature>
<dbReference type="PANTHER" id="PTHR28656:SF1">
    <property type="entry name" value="COILED-COIL DOMAIN-CONTAINING PROTEIN 153"/>
    <property type="match status" value="1"/>
</dbReference>
<comment type="subcellular location">
    <subcellularLocation>
        <location evidence="2">Cytoplasm</location>
        <location evidence="2">Cytoskeleton</location>
        <location evidence="2">Flagellum axoneme</location>
    </subcellularLocation>
</comment>
<gene>
    <name evidence="15" type="primary">ccdc153</name>
</gene>
<evidence type="ECO:0000256" key="11">
    <source>
        <dbReference type="ARBA" id="ARBA00044800"/>
    </source>
</evidence>
<sequence>MPPKKKGKEKKKMKQNDEGNEHEEKYRRSLLDVAILKEHLALRTDVALHAKASREELKKQLGELESDLSQERTNKRDITADLNRRHKIMQTDMEAKISHLEIKVITLQQQLAQCQGELRDEREAHTQDTEEKEAIISRLQSKLDNMESEYEKILHGSLDSLLTHLTEARGTWEEESAHIHQDFKDILKDFGLNALQI</sequence>
<evidence type="ECO:0000256" key="6">
    <source>
        <dbReference type="ARBA" id="ARBA00023054"/>
    </source>
</evidence>
<dbReference type="OrthoDB" id="10264405at2759"/>
<evidence type="ECO:0000256" key="5">
    <source>
        <dbReference type="ARBA" id="ARBA00022846"/>
    </source>
</evidence>
<organism evidence="14 15">
    <name type="scientific">Clupea harengus</name>
    <name type="common">Atlantic herring</name>
    <dbReference type="NCBI Taxonomy" id="7950"/>
    <lineage>
        <taxon>Eukaryota</taxon>
        <taxon>Metazoa</taxon>
        <taxon>Chordata</taxon>
        <taxon>Craniata</taxon>
        <taxon>Vertebrata</taxon>
        <taxon>Euteleostomi</taxon>
        <taxon>Actinopterygii</taxon>
        <taxon>Neopterygii</taxon>
        <taxon>Teleostei</taxon>
        <taxon>Clupei</taxon>
        <taxon>Clupeiformes</taxon>
        <taxon>Clupeoidei</taxon>
        <taxon>Clupeidae</taxon>
        <taxon>Clupea</taxon>
    </lineage>
</organism>
<feature type="compositionally biased region" description="Basic and acidic residues" evidence="13">
    <location>
        <begin position="14"/>
        <end position="25"/>
    </location>
</feature>
<comment type="similarity">
    <text evidence="10">Belongs to the DRC12 family.</text>
</comment>
<evidence type="ECO:0000256" key="4">
    <source>
        <dbReference type="ARBA" id="ARBA00022490"/>
    </source>
</evidence>
<accession>A0A6P8GVZ5</accession>
<evidence type="ECO:0000256" key="10">
    <source>
        <dbReference type="ARBA" id="ARBA00044754"/>
    </source>
</evidence>
<proteinExistence type="inferred from homology"/>
<dbReference type="CTD" id="283152"/>
<feature type="region of interest" description="Disordered" evidence="13">
    <location>
        <begin position="1"/>
        <end position="25"/>
    </location>
</feature>
<evidence type="ECO:0000256" key="2">
    <source>
        <dbReference type="ARBA" id="ARBA00004611"/>
    </source>
</evidence>
<dbReference type="KEGG" id="char:105912772"/>
<keyword evidence="5" id="KW-0282">Flagellum</keyword>
<name>A0A6P8GVZ5_CLUHA</name>
<evidence type="ECO:0000256" key="13">
    <source>
        <dbReference type="SAM" id="MobiDB-lite"/>
    </source>
</evidence>
<keyword evidence="14" id="KW-1185">Reference proteome</keyword>
<dbReference type="AlphaFoldDB" id="A0A6P8GVZ5"/>
<dbReference type="PANTHER" id="PTHR28656">
    <property type="entry name" value="COILED-COIL DOMAIN-CONTAINING PROTEIN 153"/>
    <property type="match status" value="1"/>
</dbReference>
<dbReference type="InterPro" id="IPR033585">
    <property type="entry name" value="DRC12-like"/>
</dbReference>
<evidence type="ECO:0000256" key="12">
    <source>
        <dbReference type="SAM" id="Coils"/>
    </source>
</evidence>
<evidence type="ECO:0000313" key="14">
    <source>
        <dbReference type="Proteomes" id="UP000515152"/>
    </source>
</evidence>